<feature type="domain" description="FAD-binding PCMH-type" evidence="6">
    <location>
        <begin position="36"/>
        <end position="206"/>
    </location>
</feature>
<dbReference type="SUPFAM" id="SSF55103">
    <property type="entry name" value="FAD-linked oxidases, C-terminal domain"/>
    <property type="match status" value="1"/>
</dbReference>
<dbReference type="GO" id="GO:0071949">
    <property type="term" value="F:FAD binding"/>
    <property type="evidence" value="ECO:0007669"/>
    <property type="project" value="InterPro"/>
</dbReference>
<dbReference type="Proteomes" id="UP000503540">
    <property type="component" value="Chromosome"/>
</dbReference>
<keyword evidence="3" id="KW-0285">Flavoprotein</keyword>
<dbReference type="PROSITE" id="PS00862">
    <property type="entry name" value="OX2_COVAL_FAD"/>
    <property type="match status" value="1"/>
</dbReference>
<dbReference type="SUPFAM" id="SSF56176">
    <property type="entry name" value="FAD-binding/transporter-associated domain-like"/>
    <property type="match status" value="1"/>
</dbReference>
<dbReference type="InterPro" id="IPR016167">
    <property type="entry name" value="FAD-bd_PCMH_sub1"/>
</dbReference>
<gene>
    <name evidence="7" type="ORF">F5544_18580</name>
</gene>
<evidence type="ECO:0000256" key="4">
    <source>
        <dbReference type="ARBA" id="ARBA00022827"/>
    </source>
</evidence>
<evidence type="ECO:0000256" key="2">
    <source>
        <dbReference type="ARBA" id="ARBA00005466"/>
    </source>
</evidence>
<dbReference type="PANTHER" id="PTHR42973">
    <property type="entry name" value="BINDING OXIDOREDUCTASE, PUTATIVE (AFU_ORTHOLOGUE AFUA_1G17690)-RELATED"/>
    <property type="match status" value="1"/>
</dbReference>
<dbReference type="InterPro" id="IPR006093">
    <property type="entry name" value="Oxy_OxRdtase_FAD_BS"/>
</dbReference>
<proteinExistence type="inferred from homology"/>
<keyword evidence="8" id="KW-1185">Reference proteome</keyword>
<evidence type="ECO:0000256" key="3">
    <source>
        <dbReference type="ARBA" id="ARBA00022630"/>
    </source>
</evidence>
<dbReference type="KEGG" id="nah:F5544_18580"/>
<dbReference type="InterPro" id="IPR050416">
    <property type="entry name" value="FAD-linked_Oxidoreductase"/>
</dbReference>
<dbReference type="Gene3D" id="3.40.462.20">
    <property type="match status" value="1"/>
</dbReference>
<dbReference type="Gene3D" id="3.30.465.10">
    <property type="match status" value="1"/>
</dbReference>
<evidence type="ECO:0000259" key="6">
    <source>
        <dbReference type="PROSITE" id="PS51387"/>
    </source>
</evidence>
<keyword evidence="4" id="KW-0274">FAD</keyword>
<evidence type="ECO:0000256" key="5">
    <source>
        <dbReference type="ARBA" id="ARBA00023002"/>
    </source>
</evidence>
<sequence length="463" mass="49502">MDDNVIQPFRAGLAGTVIVPGEPGYDRARAVHNGLIDRKPALIVRCIGAADVRAALRFAVAEGLPVAIRGGGHSVAGHGTCDGGLLVDLSMMRGVRADPLRRTVRVQGGATLGDLDRETQLYGLATPSGQVSKTGIAGLTLSGGMGMLQRKYGLTCDNLLSADIVTADGSLVRASETEDAELFWALRGGGGNFGVVTSFEFRAHPVTTVYGGLIAYPIDRAAEVLAFLRDFIADAPEELSADAIFQHVPPIPVFPAEHIGKRVIGIFVRYAGTAEAGAEAIQPIRAFGTPIVDFVAPMDYASVQSLLDPLNPFGGLNYWTGEYLPAFGTAEIDAVAEIGATLPSGHSIVEVIPFNAAPTRIPTDATAFAQRAESWLIHVMGQWQDPADTERCRDWARAAGRTLRAFSHGNTYLNLVGDDEDTDRVRACWDDRRLARLAAVKARCDPDNMFRFNHNIALAEVSP</sequence>
<evidence type="ECO:0000256" key="1">
    <source>
        <dbReference type="ARBA" id="ARBA00001974"/>
    </source>
</evidence>
<keyword evidence="5" id="KW-0560">Oxidoreductase</keyword>
<dbReference type="GO" id="GO:0016491">
    <property type="term" value="F:oxidoreductase activity"/>
    <property type="evidence" value="ECO:0007669"/>
    <property type="project" value="UniProtKB-KW"/>
</dbReference>
<dbReference type="InterPro" id="IPR036318">
    <property type="entry name" value="FAD-bd_PCMH-like_sf"/>
</dbReference>
<comment type="similarity">
    <text evidence="2">Belongs to the oxygen-dependent FAD-linked oxidoreductase family.</text>
</comment>
<dbReference type="InterPro" id="IPR012951">
    <property type="entry name" value="BBE"/>
</dbReference>
<comment type="cofactor">
    <cofactor evidence="1">
        <name>FAD</name>
        <dbReference type="ChEBI" id="CHEBI:57692"/>
    </cofactor>
</comment>
<name>A0A6G9YET4_9NOCA</name>
<dbReference type="AlphaFoldDB" id="A0A6G9YET4"/>
<dbReference type="RefSeq" id="WP_167474379.1">
    <property type="nucleotide sequence ID" value="NZ_CP046172.1"/>
</dbReference>
<protein>
    <submittedName>
        <fullName evidence="7">FAD-binding protein</fullName>
    </submittedName>
</protein>
<evidence type="ECO:0000313" key="8">
    <source>
        <dbReference type="Proteomes" id="UP000503540"/>
    </source>
</evidence>
<accession>A0A6G9YET4</accession>
<evidence type="ECO:0000313" key="7">
    <source>
        <dbReference type="EMBL" id="QIS11587.1"/>
    </source>
</evidence>
<dbReference type="InterPro" id="IPR016166">
    <property type="entry name" value="FAD-bd_PCMH"/>
</dbReference>
<dbReference type="InterPro" id="IPR016164">
    <property type="entry name" value="FAD-linked_Oxase-like_C"/>
</dbReference>
<dbReference type="PANTHER" id="PTHR42973:SF39">
    <property type="entry name" value="FAD-BINDING PCMH-TYPE DOMAIN-CONTAINING PROTEIN"/>
    <property type="match status" value="1"/>
</dbReference>
<dbReference type="Gene3D" id="3.30.43.10">
    <property type="entry name" value="Uridine Diphospho-n-acetylenolpyruvylglucosamine Reductase, domain 2"/>
    <property type="match status" value="1"/>
</dbReference>
<dbReference type="PROSITE" id="PS51387">
    <property type="entry name" value="FAD_PCMH"/>
    <property type="match status" value="1"/>
</dbReference>
<reference evidence="7 8" key="1">
    <citation type="journal article" date="2019" name="ACS Chem. Biol.">
        <title>Identification and Mobilization of a Cryptic Antibiotic Biosynthesis Gene Locus from a Human-Pathogenic Nocardia Isolate.</title>
        <authorList>
            <person name="Herisse M."/>
            <person name="Ishida K."/>
            <person name="Porter J.L."/>
            <person name="Howden B."/>
            <person name="Hertweck C."/>
            <person name="Stinear T.P."/>
            <person name="Pidot S.J."/>
        </authorList>
    </citation>
    <scope>NUCLEOTIDE SEQUENCE [LARGE SCALE GENOMIC DNA]</scope>
    <source>
        <strain evidence="7 8">AUSMDU00012717</strain>
    </source>
</reference>
<dbReference type="EMBL" id="CP046172">
    <property type="protein sequence ID" value="QIS11587.1"/>
    <property type="molecule type" value="Genomic_DNA"/>
</dbReference>
<dbReference type="InterPro" id="IPR006094">
    <property type="entry name" value="Oxid_FAD_bind_N"/>
</dbReference>
<dbReference type="Pfam" id="PF01565">
    <property type="entry name" value="FAD_binding_4"/>
    <property type="match status" value="1"/>
</dbReference>
<dbReference type="InterPro" id="IPR016169">
    <property type="entry name" value="FAD-bd_PCMH_sub2"/>
</dbReference>
<dbReference type="Pfam" id="PF08031">
    <property type="entry name" value="BBE"/>
    <property type="match status" value="1"/>
</dbReference>
<organism evidence="7 8">
    <name type="scientific">Nocardia arthritidis</name>
    <dbReference type="NCBI Taxonomy" id="228602"/>
    <lineage>
        <taxon>Bacteria</taxon>
        <taxon>Bacillati</taxon>
        <taxon>Actinomycetota</taxon>
        <taxon>Actinomycetes</taxon>
        <taxon>Mycobacteriales</taxon>
        <taxon>Nocardiaceae</taxon>
        <taxon>Nocardia</taxon>
    </lineage>
</organism>